<evidence type="ECO:0000313" key="3">
    <source>
        <dbReference type="Proteomes" id="UP000324222"/>
    </source>
</evidence>
<evidence type="ECO:0000256" key="1">
    <source>
        <dbReference type="SAM" id="MobiDB-lite"/>
    </source>
</evidence>
<dbReference type="EMBL" id="VSRR010101682">
    <property type="protein sequence ID" value="MPC95298.1"/>
    <property type="molecule type" value="Genomic_DNA"/>
</dbReference>
<name>A0A5B7JQI1_PORTR</name>
<dbReference type="AlphaFoldDB" id="A0A5B7JQI1"/>
<keyword evidence="3" id="KW-1185">Reference proteome</keyword>
<feature type="compositionally biased region" description="Basic and acidic residues" evidence="1">
    <location>
        <begin position="13"/>
        <end position="22"/>
    </location>
</feature>
<evidence type="ECO:0000313" key="2">
    <source>
        <dbReference type="EMBL" id="MPC95298.1"/>
    </source>
</evidence>
<dbReference type="Proteomes" id="UP000324222">
    <property type="component" value="Unassembled WGS sequence"/>
</dbReference>
<protein>
    <submittedName>
        <fullName evidence="2">Uncharacterized protein</fullName>
    </submittedName>
</protein>
<gene>
    <name evidence="2" type="ORF">E2C01_090502</name>
</gene>
<feature type="region of interest" description="Disordered" evidence="1">
    <location>
        <begin position="1"/>
        <end position="49"/>
    </location>
</feature>
<reference evidence="2 3" key="1">
    <citation type="submission" date="2019-05" db="EMBL/GenBank/DDBJ databases">
        <title>Another draft genome of Portunus trituberculatus and its Hox gene families provides insights of decapod evolution.</title>
        <authorList>
            <person name="Jeong J.-H."/>
            <person name="Song I."/>
            <person name="Kim S."/>
            <person name="Choi T."/>
            <person name="Kim D."/>
            <person name="Ryu S."/>
            <person name="Kim W."/>
        </authorList>
    </citation>
    <scope>NUCLEOTIDE SEQUENCE [LARGE SCALE GENOMIC DNA]</scope>
    <source>
        <tissue evidence="2">Muscle</tissue>
    </source>
</reference>
<accession>A0A5B7JQI1</accession>
<comment type="caution">
    <text evidence="2">The sequence shown here is derived from an EMBL/GenBank/DDBJ whole genome shotgun (WGS) entry which is preliminary data.</text>
</comment>
<sequence>MSSSLEPPLPMAGRKDNRRRGETTGTMPPPSPLSCLPHRHSPSPAAPHTCPTPAISPCAGLPLLGYLWGGLPIWGYLCGGLPVLGYLRGDKGVEVSDRPIRGEGYLSIPAEEELTPPGGVHAHSPSFAWPGRLTGRAVSGRAACDAVLVVHEQVDVLSPLMFKIYPYLI</sequence>
<organism evidence="2 3">
    <name type="scientific">Portunus trituberculatus</name>
    <name type="common">Swimming crab</name>
    <name type="synonym">Neptunus trituberculatus</name>
    <dbReference type="NCBI Taxonomy" id="210409"/>
    <lineage>
        <taxon>Eukaryota</taxon>
        <taxon>Metazoa</taxon>
        <taxon>Ecdysozoa</taxon>
        <taxon>Arthropoda</taxon>
        <taxon>Crustacea</taxon>
        <taxon>Multicrustacea</taxon>
        <taxon>Malacostraca</taxon>
        <taxon>Eumalacostraca</taxon>
        <taxon>Eucarida</taxon>
        <taxon>Decapoda</taxon>
        <taxon>Pleocyemata</taxon>
        <taxon>Brachyura</taxon>
        <taxon>Eubrachyura</taxon>
        <taxon>Portunoidea</taxon>
        <taxon>Portunidae</taxon>
        <taxon>Portuninae</taxon>
        <taxon>Portunus</taxon>
    </lineage>
</organism>
<proteinExistence type="predicted"/>